<protein>
    <submittedName>
        <fullName evidence="1">Uncharacterized protein</fullName>
    </submittedName>
</protein>
<name>A0A074S5Z3_9AGAM</name>
<keyword evidence="2" id="KW-1185">Reference proteome</keyword>
<evidence type="ECO:0000313" key="1">
    <source>
        <dbReference type="EMBL" id="KEP52243.1"/>
    </source>
</evidence>
<accession>A0A074S5Z3</accession>
<dbReference type="AlphaFoldDB" id="A0A074S5Z3"/>
<proteinExistence type="predicted"/>
<gene>
    <name evidence="1" type="ORF">V565_048290</name>
</gene>
<reference evidence="1 2" key="1">
    <citation type="submission" date="2013-12" db="EMBL/GenBank/DDBJ databases">
        <authorList>
            <person name="Cubeta M."/>
            <person name="Pakala S."/>
            <person name="Fedorova N."/>
            <person name="Thomas E."/>
            <person name="Dean R."/>
            <person name="Jabaji S."/>
            <person name="Neate S."/>
            <person name="Toda T."/>
            <person name="Tavantzis S."/>
            <person name="Vilgalys R."/>
            <person name="Bharathan N."/>
            <person name="Pakala S."/>
            <person name="Losada L.S."/>
            <person name="Zafar N."/>
            <person name="Nierman W."/>
        </authorList>
    </citation>
    <scope>NUCLEOTIDE SEQUENCE [LARGE SCALE GENOMIC DNA]</scope>
    <source>
        <strain evidence="1 2">123E</strain>
    </source>
</reference>
<dbReference type="OrthoDB" id="10398413at2759"/>
<organism evidence="1 2">
    <name type="scientific">Rhizoctonia solani 123E</name>
    <dbReference type="NCBI Taxonomy" id="1423351"/>
    <lineage>
        <taxon>Eukaryota</taxon>
        <taxon>Fungi</taxon>
        <taxon>Dikarya</taxon>
        <taxon>Basidiomycota</taxon>
        <taxon>Agaricomycotina</taxon>
        <taxon>Agaricomycetes</taxon>
        <taxon>Cantharellales</taxon>
        <taxon>Ceratobasidiaceae</taxon>
        <taxon>Rhizoctonia</taxon>
    </lineage>
</organism>
<comment type="caution">
    <text evidence="1">The sequence shown here is derived from an EMBL/GenBank/DDBJ whole genome shotgun (WGS) entry which is preliminary data.</text>
</comment>
<dbReference type="HOGENOM" id="CLU_1054301_0_0_1"/>
<dbReference type="Proteomes" id="UP000027456">
    <property type="component" value="Unassembled WGS sequence"/>
</dbReference>
<dbReference type="EMBL" id="AZST01000116">
    <property type="protein sequence ID" value="KEP52243.1"/>
    <property type="molecule type" value="Genomic_DNA"/>
</dbReference>
<evidence type="ECO:0000313" key="2">
    <source>
        <dbReference type="Proteomes" id="UP000027456"/>
    </source>
</evidence>
<sequence>MARAGPVDGIFNALFLMKRKYISLKFREPQRMELNSAWGKGNQLFEWYYGLNNHIIDTIQLRKEREPPLYHEYFAFRLRSDAGSGIGRFPTIIRRMHLDFQNSNSPIAQFFEGKIDKGNVRAELKKCVYDVCQKSGTFHMALNKYYETINERMDIQFGFKFYHPGTSDLISALSNILSQSSYADLPEHLHIPQDFLSQSQLKYASNYKKHGMEELQEYLVLLLYARGVRIEAYKDRLGSDATTVVRDVANTRKEIWNAILKERP</sequence>